<dbReference type="EMBL" id="GDRN01091984">
    <property type="protein sequence ID" value="JAI60187.1"/>
    <property type="molecule type" value="Transcribed_RNA"/>
</dbReference>
<reference evidence="2" key="1">
    <citation type="submission" date="2015-09" db="EMBL/GenBank/DDBJ databases">
        <title>Scylla olivacea transcriptome.</title>
        <authorList>
            <person name="Ikhwanuddin M."/>
        </authorList>
    </citation>
    <scope>NUCLEOTIDE SEQUENCE</scope>
</reference>
<protein>
    <recommendedName>
        <fullName evidence="1">Reverse transcriptase domain-containing protein</fullName>
    </recommendedName>
</protein>
<organism evidence="2">
    <name type="scientific">Scylla olivacea</name>
    <name type="common">Orange mud crab</name>
    <name type="synonym">Cancer olivacea</name>
    <dbReference type="NCBI Taxonomy" id="85551"/>
    <lineage>
        <taxon>Eukaryota</taxon>
        <taxon>Metazoa</taxon>
        <taxon>Ecdysozoa</taxon>
        <taxon>Arthropoda</taxon>
        <taxon>Crustacea</taxon>
        <taxon>Multicrustacea</taxon>
        <taxon>Malacostraca</taxon>
        <taxon>Eumalacostraca</taxon>
        <taxon>Eucarida</taxon>
        <taxon>Decapoda</taxon>
        <taxon>Pleocyemata</taxon>
        <taxon>Brachyura</taxon>
        <taxon>Eubrachyura</taxon>
        <taxon>Portunoidea</taxon>
        <taxon>Portunidae</taxon>
        <taxon>Portuninae</taxon>
        <taxon>Scylla</taxon>
    </lineage>
</organism>
<evidence type="ECO:0000313" key="2">
    <source>
        <dbReference type="EMBL" id="JAI60187.1"/>
    </source>
</evidence>
<dbReference type="AlphaFoldDB" id="A0A0P4W3J4"/>
<proteinExistence type="predicted"/>
<sequence length="158" mass="18320">MFWTKAKPRTVFKIGDKLNPSNYRGISVTNSVTKVYDMVLCERLYHWFIPYREQAGAQRRRGYLEHVVTLRLLTDTALRKKIELYVAFIDFSKAYDLVPRHKMFEVLRQVVCGRMMLAALKGMYRVRESIMGSAVVAATQGVRQGFSTSCFLFVMFAN</sequence>
<evidence type="ECO:0000259" key="1">
    <source>
        <dbReference type="PROSITE" id="PS50878"/>
    </source>
</evidence>
<accession>A0A0P4W3J4</accession>
<dbReference type="Pfam" id="PF00078">
    <property type="entry name" value="RVT_1"/>
    <property type="match status" value="1"/>
</dbReference>
<feature type="domain" description="Reverse transcriptase" evidence="1">
    <location>
        <begin position="1"/>
        <end position="158"/>
    </location>
</feature>
<dbReference type="PANTHER" id="PTHR19446">
    <property type="entry name" value="REVERSE TRANSCRIPTASES"/>
    <property type="match status" value="1"/>
</dbReference>
<name>A0A0P4W3J4_SCYOL</name>
<dbReference type="InterPro" id="IPR000477">
    <property type="entry name" value="RT_dom"/>
</dbReference>
<dbReference type="PROSITE" id="PS50878">
    <property type="entry name" value="RT_POL"/>
    <property type="match status" value="1"/>
</dbReference>